<evidence type="ECO:0000256" key="4">
    <source>
        <dbReference type="ARBA" id="ARBA00022490"/>
    </source>
</evidence>
<evidence type="ECO:0000256" key="6">
    <source>
        <dbReference type="ARBA" id="ARBA00022553"/>
    </source>
</evidence>
<keyword evidence="7" id="KW-0132">Cell division</keyword>
<dbReference type="Gene3D" id="3.30.200.20">
    <property type="entry name" value="Phosphorylase Kinase, domain 1"/>
    <property type="match status" value="1"/>
</dbReference>
<evidence type="ECO:0000256" key="1">
    <source>
        <dbReference type="ARBA" id="ARBA00004496"/>
    </source>
</evidence>
<dbReference type="PANTHER" id="PTHR24056:SF472">
    <property type="entry name" value="CYCLIN-DEPENDENT KINASE 4, ISOFORM A"/>
    <property type="match status" value="1"/>
</dbReference>
<accession>A0A2B4SXB2</accession>
<comment type="subcellular location">
    <subcellularLocation>
        <location evidence="1">Cytoplasm</location>
    </subcellularLocation>
</comment>
<dbReference type="InterPro" id="IPR011009">
    <property type="entry name" value="Kinase-like_dom_sf"/>
</dbReference>
<name>A0A2B4SXB2_STYPI</name>
<evidence type="ECO:0000256" key="15">
    <source>
        <dbReference type="PROSITE-ProRule" id="PRU10141"/>
    </source>
</evidence>
<evidence type="ECO:0000256" key="13">
    <source>
        <dbReference type="ARBA" id="ARBA00047811"/>
    </source>
</evidence>
<dbReference type="CDD" id="cd07838">
    <property type="entry name" value="STKc_CDK4_6_like"/>
    <property type="match status" value="1"/>
</dbReference>
<dbReference type="PROSITE" id="PS50011">
    <property type="entry name" value="PROTEIN_KINASE_DOM"/>
    <property type="match status" value="1"/>
</dbReference>
<dbReference type="GO" id="GO:0007165">
    <property type="term" value="P:signal transduction"/>
    <property type="evidence" value="ECO:0007669"/>
    <property type="project" value="TreeGrafter"/>
</dbReference>
<evidence type="ECO:0000256" key="8">
    <source>
        <dbReference type="ARBA" id="ARBA00022679"/>
    </source>
</evidence>
<organism evidence="18 19">
    <name type="scientific">Stylophora pistillata</name>
    <name type="common">Smooth cauliflower coral</name>
    <dbReference type="NCBI Taxonomy" id="50429"/>
    <lineage>
        <taxon>Eukaryota</taxon>
        <taxon>Metazoa</taxon>
        <taxon>Cnidaria</taxon>
        <taxon>Anthozoa</taxon>
        <taxon>Hexacorallia</taxon>
        <taxon>Scleractinia</taxon>
        <taxon>Astrocoeniina</taxon>
        <taxon>Pocilloporidae</taxon>
        <taxon>Stylophora</taxon>
    </lineage>
</organism>
<dbReference type="GO" id="GO:0051301">
    <property type="term" value="P:cell division"/>
    <property type="evidence" value="ECO:0007669"/>
    <property type="project" value="UniProtKB-KW"/>
</dbReference>
<dbReference type="PANTHER" id="PTHR24056">
    <property type="entry name" value="CELL DIVISION PROTEIN KINASE"/>
    <property type="match status" value="1"/>
</dbReference>
<dbReference type="GO" id="GO:0005524">
    <property type="term" value="F:ATP binding"/>
    <property type="evidence" value="ECO:0007669"/>
    <property type="project" value="UniProtKB-UniRule"/>
</dbReference>
<dbReference type="InterPro" id="IPR000719">
    <property type="entry name" value="Prot_kinase_dom"/>
</dbReference>
<keyword evidence="19" id="KW-1185">Reference proteome</keyword>
<dbReference type="AlphaFoldDB" id="A0A2B4SXB2"/>
<dbReference type="Pfam" id="PF00069">
    <property type="entry name" value="Pkinase"/>
    <property type="match status" value="1"/>
</dbReference>
<gene>
    <name evidence="18" type="primary">CDK6</name>
    <name evidence="18" type="ORF">AWC38_SpisGene1303</name>
</gene>
<proteinExistence type="inferred from homology"/>
<dbReference type="STRING" id="50429.A0A2B4SXB2"/>
<dbReference type="GO" id="GO:0000307">
    <property type="term" value="C:cyclin-dependent protein kinase holoenzyme complex"/>
    <property type="evidence" value="ECO:0007669"/>
    <property type="project" value="TreeGrafter"/>
</dbReference>
<dbReference type="GO" id="GO:0005737">
    <property type="term" value="C:cytoplasm"/>
    <property type="evidence" value="ECO:0007669"/>
    <property type="project" value="UniProtKB-SubCell"/>
</dbReference>
<evidence type="ECO:0000259" key="17">
    <source>
        <dbReference type="PROSITE" id="PS50011"/>
    </source>
</evidence>
<dbReference type="InterPro" id="IPR008271">
    <property type="entry name" value="Ser/Thr_kinase_AS"/>
</dbReference>
<dbReference type="FunFam" id="1.10.510.10:FF:000205">
    <property type="entry name" value="Cyclin-dependent kinase 6"/>
    <property type="match status" value="1"/>
</dbReference>
<evidence type="ECO:0000256" key="9">
    <source>
        <dbReference type="ARBA" id="ARBA00022741"/>
    </source>
</evidence>
<keyword evidence="4" id="KW-0963">Cytoplasm</keyword>
<dbReference type="GO" id="GO:0004693">
    <property type="term" value="F:cyclin-dependent protein serine/threonine kinase activity"/>
    <property type="evidence" value="ECO:0007669"/>
    <property type="project" value="UniProtKB-EC"/>
</dbReference>
<evidence type="ECO:0000256" key="2">
    <source>
        <dbReference type="ARBA" id="ARBA00006485"/>
    </source>
</evidence>
<dbReference type="SMART" id="SM00220">
    <property type="entry name" value="S_TKc"/>
    <property type="match status" value="1"/>
</dbReference>
<evidence type="ECO:0000256" key="7">
    <source>
        <dbReference type="ARBA" id="ARBA00022618"/>
    </source>
</evidence>
<dbReference type="Proteomes" id="UP000225706">
    <property type="component" value="Unassembled WGS sequence"/>
</dbReference>
<dbReference type="FunFam" id="3.30.200.20:FF:000124">
    <property type="entry name" value="Cyclin-dependent kinase 4"/>
    <property type="match status" value="1"/>
</dbReference>
<reference evidence="19" key="1">
    <citation type="journal article" date="2017" name="bioRxiv">
        <title>Comparative analysis of the genomes of Stylophora pistillata and Acropora digitifera provides evidence for extensive differences between species of corals.</title>
        <authorList>
            <person name="Voolstra C.R."/>
            <person name="Li Y."/>
            <person name="Liew Y.J."/>
            <person name="Baumgarten S."/>
            <person name="Zoccola D."/>
            <person name="Flot J.-F."/>
            <person name="Tambutte S."/>
            <person name="Allemand D."/>
            <person name="Aranda M."/>
        </authorList>
    </citation>
    <scope>NUCLEOTIDE SEQUENCE [LARGE SCALE GENOMIC DNA]</scope>
</reference>
<evidence type="ECO:0000256" key="16">
    <source>
        <dbReference type="RuleBase" id="RU000304"/>
    </source>
</evidence>
<dbReference type="GO" id="GO:0030332">
    <property type="term" value="F:cyclin binding"/>
    <property type="evidence" value="ECO:0007669"/>
    <property type="project" value="TreeGrafter"/>
</dbReference>
<evidence type="ECO:0000256" key="3">
    <source>
        <dbReference type="ARBA" id="ARBA00012425"/>
    </source>
</evidence>
<dbReference type="Gene3D" id="1.10.510.10">
    <property type="entry name" value="Transferase(Phosphotransferase) domain 1"/>
    <property type="match status" value="1"/>
</dbReference>
<keyword evidence="12" id="KW-0131">Cell cycle</keyword>
<dbReference type="EMBL" id="LSMT01000008">
    <property type="protein sequence ID" value="PFX33819.1"/>
    <property type="molecule type" value="Genomic_DNA"/>
</dbReference>
<dbReference type="GO" id="GO:0000082">
    <property type="term" value="P:G1/S transition of mitotic cell cycle"/>
    <property type="evidence" value="ECO:0007669"/>
    <property type="project" value="TreeGrafter"/>
</dbReference>
<keyword evidence="5 16" id="KW-0723">Serine/threonine-protein kinase</keyword>
<comment type="similarity">
    <text evidence="2">Belongs to the protein kinase superfamily. CMGC Ser/Thr protein kinase family. CDC2/CDKX subfamily.</text>
</comment>
<dbReference type="PROSITE" id="PS00107">
    <property type="entry name" value="PROTEIN_KINASE_ATP"/>
    <property type="match status" value="1"/>
</dbReference>
<dbReference type="GO" id="GO:0005634">
    <property type="term" value="C:nucleus"/>
    <property type="evidence" value="ECO:0007669"/>
    <property type="project" value="TreeGrafter"/>
</dbReference>
<feature type="domain" description="Protein kinase" evidence="17">
    <location>
        <begin position="5"/>
        <end position="294"/>
    </location>
</feature>
<dbReference type="SUPFAM" id="SSF56112">
    <property type="entry name" value="Protein kinase-like (PK-like)"/>
    <property type="match status" value="1"/>
</dbReference>
<dbReference type="EC" id="2.7.11.22" evidence="3"/>
<evidence type="ECO:0000256" key="5">
    <source>
        <dbReference type="ARBA" id="ARBA00022527"/>
    </source>
</evidence>
<evidence type="ECO:0000313" key="18">
    <source>
        <dbReference type="EMBL" id="PFX33819.1"/>
    </source>
</evidence>
<sequence>MAQKYEEVAEIGNGAYGTVYKARDLQNEGRFVALKRVRIVNNGDEGMPLSTIREIALLKQIDNFAHENVVRLLDVFHTTSPSGHEKYLSLVFEHIEQDLSAYLDNCPQPGLPEWKIKDLTHQLLNGVDFLHSHRIVHRDLKPQNILISGTGRVKIADFGLARIYRDAMALTSVVVTLWYRAPEVLLHSSYATAVDIWSVGCIMAELYNRKPLFEGKSDVDHLNKIFSVIGTPSQNDWPSSVSLPQSSFPRYVPFSLAELIPEMCESGTNLLKKILVFGPQKRVGALDALQHEYFSEFHDGNKENTQVLYTFPMLLTRRIVFYRNIHYLTREFWTKLHMKTDVAQIAKR</sequence>
<comment type="catalytic activity">
    <reaction evidence="14">
        <text>L-seryl-[protein] + ATP = O-phospho-L-seryl-[protein] + ADP + H(+)</text>
        <dbReference type="Rhea" id="RHEA:17989"/>
        <dbReference type="Rhea" id="RHEA-COMP:9863"/>
        <dbReference type="Rhea" id="RHEA-COMP:11604"/>
        <dbReference type="ChEBI" id="CHEBI:15378"/>
        <dbReference type="ChEBI" id="CHEBI:29999"/>
        <dbReference type="ChEBI" id="CHEBI:30616"/>
        <dbReference type="ChEBI" id="CHEBI:83421"/>
        <dbReference type="ChEBI" id="CHEBI:456216"/>
        <dbReference type="EC" id="2.7.11.22"/>
    </reaction>
</comment>
<keyword evidence="9 15" id="KW-0547">Nucleotide-binding</keyword>
<dbReference type="InterPro" id="IPR050108">
    <property type="entry name" value="CDK"/>
</dbReference>
<keyword evidence="10 18" id="KW-0418">Kinase</keyword>
<dbReference type="InterPro" id="IPR017441">
    <property type="entry name" value="Protein_kinase_ATP_BS"/>
</dbReference>
<protein>
    <recommendedName>
        <fullName evidence="3">cyclin-dependent kinase</fullName>
        <ecNumber evidence="3">2.7.11.22</ecNumber>
    </recommendedName>
</protein>
<keyword evidence="11 15" id="KW-0067">ATP-binding</keyword>
<evidence type="ECO:0000313" key="19">
    <source>
        <dbReference type="Proteomes" id="UP000225706"/>
    </source>
</evidence>
<dbReference type="PROSITE" id="PS00108">
    <property type="entry name" value="PROTEIN_KINASE_ST"/>
    <property type="match status" value="1"/>
</dbReference>
<feature type="binding site" evidence="15">
    <location>
        <position position="35"/>
    </location>
    <ligand>
        <name>ATP</name>
        <dbReference type="ChEBI" id="CHEBI:30616"/>
    </ligand>
</feature>
<dbReference type="OrthoDB" id="1732493at2759"/>
<evidence type="ECO:0000256" key="14">
    <source>
        <dbReference type="ARBA" id="ARBA00048367"/>
    </source>
</evidence>
<comment type="catalytic activity">
    <reaction evidence="13">
        <text>L-threonyl-[protein] + ATP = O-phospho-L-threonyl-[protein] + ADP + H(+)</text>
        <dbReference type="Rhea" id="RHEA:46608"/>
        <dbReference type="Rhea" id="RHEA-COMP:11060"/>
        <dbReference type="Rhea" id="RHEA-COMP:11605"/>
        <dbReference type="ChEBI" id="CHEBI:15378"/>
        <dbReference type="ChEBI" id="CHEBI:30013"/>
        <dbReference type="ChEBI" id="CHEBI:30616"/>
        <dbReference type="ChEBI" id="CHEBI:61977"/>
        <dbReference type="ChEBI" id="CHEBI:456216"/>
        <dbReference type="EC" id="2.7.11.22"/>
    </reaction>
</comment>
<evidence type="ECO:0000256" key="11">
    <source>
        <dbReference type="ARBA" id="ARBA00022840"/>
    </source>
</evidence>
<keyword evidence="6" id="KW-0597">Phosphoprotein</keyword>
<comment type="caution">
    <text evidence="18">The sequence shown here is derived from an EMBL/GenBank/DDBJ whole genome shotgun (WGS) entry which is preliminary data.</text>
</comment>
<dbReference type="GO" id="GO:0010389">
    <property type="term" value="P:regulation of G2/M transition of mitotic cell cycle"/>
    <property type="evidence" value="ECO:0007669"/>
    <property type="project" value="TreeGrafter"/>
</dbReference>
<evidence type="ECO:0000256" key="10">
    <source>
        <dbReference type="ARBA" id="ARBA00022777"/>
    </source>
</evidence>
<dbReference type="GO" id="GO:0010468">
    <property type="term" value="P:regulation of gene expression"/>
    <property type="evidence" value="ECO:0007669"/>
    <property type="project" value="TreeGrafter"/>
</dbReference>
<evidence type="ECO:0000256" key="12">
    <source>
        <dbReference type="ARBA" id="ARBA00023306"/>
    </source>
</evidence>
<keyword evidence="8" id="KW-0808">Transferase</keyword>